<dbReference type="EMBL" id="MWAK01000013">
    <property type="protein sequence ID" value="OPZ93659.1"/>
    <property type="molecule type" value="Genomic_DNA"/>
</dbReference>
<dbReference type="PANTHER" id="PTHR43422:SF3">
    <property type="entry name" value="THIAMINE THIAZOLE SYNTHASE"/>
    <property type="match status" value="1"/>
</dbReference>
<evidence type="ECO:0000256" key="5">
    <source>
        <dbReference type="ARBA" id="ARBA00023027"/>
    </source>
</evidence>
<dbReference type="Pfam" id="PF01946">
    <property type="entry name" value="Thi4"/>
    <property type="match status" value="2"/>
</dbReference>
<keyword evidence="3" id="KW-0784">Thiamine biosynthesis</keyword>
<evidence type="ECO:0000256" key="4">
    <source>
        <dbReference type="ARBA" id="ARBA00023004"/>
    </source>
</evidence>
<dbReference type="NCBIfam" id="TIGR00292">
    <property type="entry name" value="sulfide-dependent adenosine diphosphate thiazole synthase"/>
    <property type="match status" value="1"/>
</dbReference>
<reference evidence="6" key="1">
    <citation type="submission" date="2017-02" db="EMBL/GenBank/DDBJ databases">
        <title>Delving into the versatile metabolic prowess of the omnipresent phylum Bacteroidetes.</title>
        <authorList>
            <person name="Nobu M.K."/>
            <person name="Mei R."/>
            <person name="Narihiro T."/>
            <person name="Kuroda K."/>
            <person name="Liu W.-T."/>
        </authorList>
    </citation>
    <scope>NUCLEOTIDE SEQUENCE</scope>
    <source>
        <strain evidence="6">ADurb.Bin417</strain>
    </source>
</reference>
<evidence type="ECO:0000256" key="3">
    <source>
        <dbReference type="ARBA" id="ARBA00022977"/>
    </source>
</evidence>
<proteinExistence type="predicted"/>
<dbReference type="GO" id="GO:0009228">
    <property type="term" value="P:thiamine biosynthetic process"/>
    <property type="evidence" value="ECO:0007669"/>
    <property type="project" value="UniProtKB-KW"/>
</dbReference>
<keyword evidence="2" id="KW-0479">Metal-binding</keyword>
<dbReference type="SUPFAM" id="SSF51905">
    <property type="entry name" value="FAD/NAD(P)-binding domain"/>
    <property type="match status" value="1"/>
</dbReference>
<dbReference type="InterPro" id="IPR002922">
    <property type="entry name" value="Thi4_fam"/>
</dbReference>
<comment type="caution">
    <text evidence="6">The sequence shown here is derived from an EMBL/GenBank/DDBJ whole genome shotgun (WGS) entry which is preliminary data.</text>
</comment>
<protein>
    <submittedName>
        <fullName evidence="6">Ribulose-1,5-biphosphate synthetase</fullName>
    </submittedName>
</protein>
<organism evidence="6">
    <name type="scientific">candidate division TA06 bacterium ADurb.Bin417</name>
    <dbReference type="NCBI Taxonomy" id="1852828"/>
    <lineage>
        <taxon>Bacteria</taxon>
        <taxon>Bacteria division TA06</taxon>
    </lineage>
</organism>
<dbReference type="GO" id="GO:0016740">
    <property type="term" value="F:transferase activity"/>
    <property type="evidence" value="ECO:0007669"/>
    <property type="project" value="UniProtKB-KW"/>
</dbReference>
<keyword evidence="5" id="KW-0520">NAD</keyword>
<name>A0A1V5MKC6_UNCT6</name>
<gene>
    <name evidence="6" type="ORF">BWY73_00191</name>
</gene>
<dbReference type="GO" id="GO:0046872">
    <property type="term" value="F:metal ion binding"/>
    <property type="evidence" value="ECO:0007669"/>
    <property type="project" value="UniProtKB-KW"/>
</dbReference>
<dbReference type="PANTHER" id="PTHR43422">
    <property type="entry name" value="THIAMINE THIAZOLE SYNTHASE"/>
    <property type="match status" value="1"/>
</dbReference>
<accession>A0A1V5MKC6</accession>
<dbReference type="Proteomes" id="UP000485484">
    <property type="component" value="Unassembled WGS sequence"/>
</dbReference>
<evidence type="ECO:0000313" key="6">
    <source>
        <dbReference type="EMBL" id="OPZ93659.1"/>
    </source>
</evidence>
<keyword evidence="1" id="KW-0808">Transferase</keyword>
<evidence type="ECO:0000256" key="1">
    <source>
        <dbReference type="ARBA" id="ARBA00022679"/>
    </source>
</evidence>
<evidence type="ECO:0000256" key="2">
    <source>
        <dbReference type="ARBA" id="ARBA00022723"/>
    </source>
</evidence>
<dbReference type="AlphaFoldDB" id="A0A1V5MKC6"/>
<dbReference type="Gene3D" id="3.50.50.60">
    <property type="entry name" value="FAD/NAD(P)-binding domain"/>
    <property type="match status" value="2"/>
</dbReference>
<sequence>MLDDTIISRAIIETYYREFLDHLETDAAIVGAGPAGLTCAYYLEGYYTADSLEATARLTAGAIQAGAKIFNLIDAEDLYLREKRVCGLVLNWGAVRSAGLHVDPLTIRSRAVVDATGHEAVLCRLLAEKNRGGLRTTSGGVVGEGPMWADKGEQLIMANTGEVFPGLYIAGMTVNAVCGGPRMGPIFGGMLLSGRRCAELIARDLARKGKRGKS</sequence>
<dbReference type="InterPro" id="IPR036188">
    <property type="entry name" value="FAD/NAD-bd_sf"/>
</dbReference>
<keyword evidence="4" id="KW-0408">Iron</keyword>